<dbReference type="SUPFAM" id="SSF47413">
    <property type="entry name" value="lambda repressor-like DNA-binding domains"/>
    <property type="match status" value="1"/>
</dbReference>
<reference evidence="2 3" key="1">
    <citation type="submission" date="2018-06" db="EMBL/GenBank/DDBJ databases">
        <authorList>
            <consortium name="Pathogen Informatics"/>
            <person name="Doyle S."/>
        </authorList>
    </citation>
    <scope>NUCLEOTIDE SEQUENCE [LARGE SCALE GENOMIC DNA]</scope>
    <source>
        <strain evidence="2 3">NCTC9706</strain>
    </source>
</reference>
<dbReference type="Proteomes" id="UP000254460">
    <property type="component" value="Unassembled WGS sequence"/>
</dbReference>
<evidence type="ECO:0000313" key="2">
    <source>
        <dbReference type="EMBL" id="STO39881.1"/>
    </source>
</evidence>
<dbReference type="GO" id="GO:0003677">
    <property type="term" value="F:DNA binding"/>
    <property type="evidence" value="ECO:0007669"/>
    <property type="project" value="InterPro"/>
</dbReference>
<dbReference type="Gene3D" id="1.10.260.40">
    <property type="entry name" value="lambda repressor-like DNA-binding domains"/>
    <property type="match status" value="1"/>
</dbReference>
<dbReference type="AlphaFoldDB" id="A0A377HBL1"/>
<name>A0A377HBL1_ECOLX</name>
<dbReference type="InterPro" id="IPR031856">
    <property type="entry name" value="YdaS_toxin-like"/>
</dbReference>
<feature type="region of interest" description="Disordered" evidence="1">
    <location>
        <begin position="78"/>
        <end position="108"/>
    </location>
</feature>
<dbReference type="InterPro" id="IPR010982">
    <property type="entry name" value="Lambda_DNA-bd_dom_sf"/>
</dbReference>
<evidence type="ECO:0000313" key="3">
    <source>
        <dbReference type="Proteomes" id="UP000254460"/>
    </source>
</evidence>
<evidence type="ECO:0000256" key="1">
    <source>
        <dbReference type="SAM" id="MobiDB-lite"/>
    </source>
</evidence>
<accession>A0A377HBL1</accession>
<sequence length="108" mass="11996">MFFLSEQLLCLIEVEDCMTALDKAIKIAGGIRPLGRAIGAWPSQIHKWVNEYHGRVPTGERVRQIYLATGVTPHELRPDLYPNPTDGLPVGCKASTQNSRGMIHENQA</sequence>
<dbReference type="EMBL" id="UGGJ01000005">
    <property type="protein sequence ID" value="STO39881.1"/>
    <property type="molecule type" value="Genomic_DNA"/>
</dbReference>
<feature type="compositionally biased region" description="Polar residues" evidence="1">
    <location>
        <begin position="94"/>
        <end position="108"/>
    </location>
</feature>
<protein>
    <submittedName>
        <fullName evidence="2">Antirepressor protein Cro</fullName>
    </submittedName>
</protein>
<organism evidence="2 3">
    <name type="scientific">Escherichia coli</name>
    <dbReference type="NCBI Taxonomy" id="562"/>
    <lineage>
        <taxon>Bacteria</taxon>
        <taxon>Pseudomonadati</taxon>
        <taxon>Pseudomonadota</taxon>
        <taxon>Gammaproteobacteria</taxon>
        <taxon>Enterobacterales</taxon>
        <taxon>Enterobacteriaceae</taxon>
        <taxon>Escherichia</taxon>
    </lineage>
</organism>
<dbReference type="Pfam" id="PF15943">
    <property type="entry name" value="YdaS_toxin"/>
    <property type="match status" value="1"/>
</dbReference>
<gene>
    <name evidence="2" type="ORF">NCTC9706_04153</name>
</gene>
<proteinExistence type="predicted"/>